<reference evidence="1 2" key="1">
    <citation type="submission" date="2017-09" db="EMBL/GenBank/DDBJ databases">
        <title>Depth-based differentiation of microbial function through sediment-hosted aquifers and enrichment of novel symbionts in the deep terrestrial subsurface.</title>
        <authorList>
            <person name="Probst A.J."/>
            <person name="Ladd B."/>
            <person name="Jarett J.K."/>
            <person name="Geller-Mcgrath D.E."/>
            <person name="Sieber C.M."/>
            <person name="Emerson J.B."/>
            <person name="Anantharaman K."/>
            <person name="Thomas B.C."/>
            <person name="Malmstrom R."/>
            <person name="Stieglmeier M."/>
            <person name="Klingl A."/>
            <person name="Woyke T."/>
            <person name="Ryan C.M."/>
            <person name="Banfield J.F."/>
        </authorList>
    </citation>
    <scope>NUCLEOTIDE SEQUENCE [LARGE SCALE GENOMIC DNA]</scope>
    <source>
        <strain evidence="1">CG22_combo_CG10-13_8_21_14_all_38_20</strain>
    </source>
</reference>
<organism evidence="1 2">
    <name type="scientific">Candidatus Roizmanbacteria bacterium CG22_combo_CG10-13_8_21_14_all_38_20</name>
    <dbReference type="NCBI Taxonomy" id="1974862"/>
    <lineage>
        <taxon>Bacteria</taxon>
        <taxon>Candidatus Roizmaniibacteriota</taxon>
    </lineage>
</organism>
<proteinExistence type="predicted"/>
<dbReference type="EMBL" id="PCTA01000019">
    <property type="protein sequence ID" value="PIP61665.1"/>
    <property type="molecule type" value="Genomic_DNA"/>
</dbReference>
<evidence type="ECO:0000313" key="1">
    <source>
        <dbReference type="EMBL" id="PIP61665.1"/>
    </source>
</evidence>
<protein>
    <submittedName>
        <fullName evidence="1">Uncharacterized protein</fullName>
    </submittedName>
</protein>
<comment type="caution">
    <text evidence="1">The sequence shown here is derived from an EMBL/GenBank/DDBJ whole genome shotgun (WGS) entry which is preliminary data.</text>
</comment>
<sequence length="153" mass="17273">MCIFPKYMLEIAVVRVMMAVLRGRVAQQIMAVSRLNHVLVHLQIQIQPPPLSQPPQIHRYQPIPLLLEVVVKTNGVLVQVVLKVARLIINPLVLAEVAVVIPMIVPMVQLNLAAKRLRLLPPPQIHRYQPIPLPPHLLTSHPRVITMGWIVLT</sequence>
<name>A0A2H0BVG1_9BACT</name>
<evidence type="ECO:0000313" key="2">
    <source>
        <dbReference type="Proteomes" id="UP000231246"/>
    </source>
</evidence>
<dbReference type="Proteomes" id="UP000231246">
    <property type="component" value="Unassembled WGS sequence"/>
</dbReference>
<accession>A0A2H0BVG1</accession>
<dbReference type="AlphaFoldDB" id="A0A2H0BVG1"/>
<gene>
    <name evidence="1" type="ORF">COW99_02745</name>
</gene>